<dbReference type="EMBL" id="KZ613746">
    <property type="protein sequence ID" value="PMD65617.1"/>
    <property type="molecule type" value="Genomic_DNA"/>
</dbReference>
<protein>
    <submittedName>
        <fullName evidence="1">Uncharacterized protein</fullName>
    </submittedName>
</protein>
<dbReference type="Proteomes" id="UP000235371">
    <property type="component" value="Unassembled WGS sequence"/>
</dbReference>
<proteinExistence type="predicted"/>
<sequence>MTIPCIAVRPESSDNSFISIGDGISSVVEAVVEEVYYAIKGHSLQIRREGDDANVIF</sequence>
<gene>
    <name evidence="1" type="ORF">K444DRAFT_183675</name>
</gene>
<evidence type="ECO:0000313" key="2">
    <source>
        <dbReference type="Proteomes" id="UP000235371"/>
    </source>
</evidence>
<accession>A0A2J6TRG3</accession>
<organism evidence="1 2">
    <name type="scientific">Hyaloscypha bicolor E</name>
    <dbReference type="NCBI Taxonomy" id="1095630"/>
    <lineage>
        <taxon>Eukaryota</taxon>
        <taxon>Fungi</taxon>
        <taxon>Dikarya</taxon>
        <taxon>Ascomycota</taxon>
        <taxon>Pezizomycotina</taxon>
        <taxon>Leotiomycetes</taxon>
        <taxon>Helotiales</taxon>
        <taxon>Hyaloscyphaceae</taxon>
        <taxon>Hyaloscypha</taxon>
        <taxon>Hyaloscypha bicolor</taxon>
    </lineage>
</organism>
<reference evidence="1 2" key="1">
    <citation type="submission" date="2016-04" db="EMBL/GenBank/DDBJ databases">
        <title>A degradative enzymes factory behind the ericoid mycorrhizal symbiosis.</title>
        <authorList>
            <consortium name="DOE Joint Genome Institute"/>
            <person name="Martino E."/>
            <person name="Morin E."/>
            <person name="Grelet G."/>
            <person name="Kuo A."/>
            <person name="Kohler A."/>
            <person name="Daghino S."/>
            <person name="Barry K."/>
            <person name="Choi C."/>
            <person name="Cichocki N."/>
            <person name="Clum A."/>
            <person name="Copeland A."/>
            <person name="Hainaut M."/>
            <person name="Haridas S."/>
            <person name="Labutti K."/>
            <person name="Lindquist E."/>
            <person name="Lipzen A."/>
            <person name="Khouja H.-R."/>
            <person name="Murat C."/>
            <person name="Ohm R."/>
            <person name="Olson A."/>
            <person name="Spatafora J."/>
            <person name="Veneault-Fourrey C."/>
            <person name="Henrissat B."/>
            <person name="Grigoriev I."/>
            <person name="Martin F."/>
            <person name="Perotto S."/>
        </authorList>
    </citation>
    <scope>NUCLEOTIDE SEQUENCE [LARGE SCALE GENOMIC DNA]</scope>
    <source>
        <strain evidence="1 2">E</strain>
    </source>
</reference>
<name>A0A2J6TRG3_9HELO</name>
<evidence type="ECO:0000313" key="1">
    <source>
        <dbReference type="EMBL" id="PMD65617.1"/>
    </source>
</evidence>
<dbReference type="AlphaFoldDB" id="A0A2J6TRG3"/>
<dbReference type="RefSeq" id="XP_024742521.1">
    <property type="nucleotide sequence ID" value="XM_024870849.1"/>
</dbReference>
<dbReference type="InParanoid" id="A0A2J6TRG3"/>
<keyword evidence="2" id="KW-1185">Reference proteome</keyword>
<dbReference type="GeneID" id="36578931"/>